<keyword evidence="11" id="KW-0472">Membrane</keyword>
<dbReference type="PANTHER" id="PTHR46300">
    <property type="entry name" value="P450, PUTATIVE (EUROFUNG)-RELATED-RELATED"/>
    <property type="match status" value="1"/>
</dbReference>
<evidence type="ECO:0000256" key="9">
    <source>
        <dbReference type="ARBA" id="ARBA00023004"/>
    </source>
</evidence>
<keyword evidence="10" id="KW-0503">Monooxygenase</keyword>
<name>A0ABR1J3M1_9AGAR</name>
<accession>A0ABR1J3M1</accession>
<dbReference type="EMBL" id="JBANRG010000044">
    <property type="protein sequence ID" value="KAK7446343.1"/>
    <property type="molecule type" value="Genomic_DNA"/>
</dbReference>
<evidence type="ECO:0000313" key="12">
    <source>
        <dbReference type="EMBL" id="KAK7446343.1"/>
    </source>
</evidence>
<dbReference type="SUPFAM" id="SSF48264">
    <property type="entry name" value="Cytochrome P450"/>
    <property type="match status" value="1"/>
</dbReference>
<proteinExistence type="inferred from homology"/>
<reference evidence="12 13" key="1">
    <citation type="submission" date="2024-01" db="EMBL/GenBank/DDBJ databases">
        <title>A draft genome for the cacao thread blight pathogen Marasmiellus scandens.</title>
        <authorList>
            <person name="Baruah I.K."/>
            <person name="Leung J."/>
            <person name="Bukari Y."/>
            <person name="Amoako-Attah I."/>
            <person name="Meinhardt L.W."/>
            <person name="Bailey B.A."/>
            <person name="Cohen S.P."/>
        </authorList>
    </citation>
    <scope>NUCLEOTIDE SEQUENCE [LARGE SCALE GENOMIC DNA]</scope>
    <source>
        <strain evidence="12 13">GH-19</strain>
    </source>
</reference>
<gene>
    <name evidence="12" type="ORF">VKT23_014549</name>
</gene>
<evidence type="ECO:0000256" key="2">
    <source>
        <dbReference type="ARBA" id="ARBA00004167"/>
    </source>
</evidence>
<evidence type="ECO:0000256" key="8">
    <source>
        <dbReference type="ARBA" id="ARBA00023002"/>
    </source>
</evidence>
<dbReference type="Gene3D" id="1.10.630.10">
    <property type="entry name" value="Cytochrome P450"/>
    <property type="match status" value="1"/>
</dbReference>
<evidence type="ECO:0000256" key="4">
    <source>
        <dbReference type="ARBA" id="ARBA00022617"/>
    </source>
</evidence>
<keyword evidence="5" id="KW-0812">Transmembrane</keyword>
<comment type="caution">
    <text evidence="12">The sequence shown here is derived from an EMBL/GenBank/DDBJ whole genome shotgun (WGS) entry which is preliminary data.</text>
</comment>
<evidence type="ECO:0000256" key="6">
    <source>
        <dbReference type="ARBA" id="ARBA00022723"/>
    </source>
</evidence>
<evidence type="ECO:0000256" key="5">
    <source>
        <dbReference type="ARBA" id="ARBA00022692"/>
    </source>
</evidence>
<keyword evidence="4" id="KW-0349">Heme</keyword>
<dbReference type="PANTHER" id="PTHR46300:SF2">
    <property type="entry name" value="CYTOCHROME P450 MONOOXYGENASE ALNH-RELATED"/>
    <property type="match status" value="1"/>
</dbReference>
<dbReference type="InterPro" id="IPR036396">
    <property type="entry name" value="Cyt_P450_sf"/>
</dbReference>
<keyword evidence="6" id="KW-0479">Metal-binding</keyword>
<comment type="cofactor">
    <cofactor evidence="1">
        <name>heme</name>
        <dbReference type="ChEBI" id="CHEBI:30413"/>
    </cofactor>
</comment>
<evidence type="ECO:0000256" key="3">
    <source>
        <dbReference type="ARBA" id="ARBA00010617"/>
    </source>
</evidence>
<evidence type="ECO:0000256" key="1">
    <source>
        <dbReference type="ARBA" id="ARBA00001971"/>
    </source>
</evidence>
<evidence type="ECO:0000256" key="7">
    <source>
        <dbReference type="ARBA" id="ARBA00022989"/>
    </source>
</evidence>
<keyword evidence="9" id="KW-0408">Iron</keyword>
<evidence type="ECO:0000256" key="11">
    <source>
        <dbReference type="ARBA" id="ARBA00023136"/>
    </source>
</evidence>
<evidence type="ECO:0000313" key="13">
    <source>
        <dbReference type="Proteomes" id="UP001498398"/>
    </source>
</evidence>
<keyword evidence="7" id="KW-1133">Transmembrane helix</keyword>
<comment type="similarity">
    <text evidence="3">Belongs to the cytochrome P450 family.</text>
</comment>
<dbReference type="Proteomes" id="UP001498398">
    <property type="component" value="Unassembled WGS sequence"/>
</dbReference>
<dbReference type="InterPro" id="IPR050364">
    <property type="entry name" value="Cytochrome_P450_fung"/>
</dbReference>
<keyword evidence="13" id="KW-1185">Reference proteome</keyword>
<evidence type="ECO:0008006" key="14">
    <source>
        <dbReference type="Google" id="ProtNLM"/>
    </source>
</evidence>
<protein>
    <recommendedName>
        <fullName evidence="14">Cytochrome P450</fullName>
    </recommendedName>
</protein>
<evidence type="ECO:0000256" key="10">
    <source>
        <dbReference type="ARBA" id="ARBA00023033"/>
    </source>
</evidence>
<dbReference type="Pfam" id="PF00067">
    <property type="entry name" value="p450"/>
    <property type="match status" value="1"/>
</dbReference>
<organism evidence="12 13">
    <name type="scientific">Marasmiellus scandens</name>
    <dbReference type="NCBI Taxonomy" id="2682957"/>
    <lineage>
        <taxon>Eukaryota</taxon>
        <taxon>Fungi</taxon>
        <taxon>Dikarya</taxon>
        <taxon>Basidiomycota</taxon>
        <taxon>Agaricomycotina</taxon>
        <taxon>Agaricomycetes</taxon>
        <taxon>Agaricomycetidae</taxon>
        <taxon>Agaricales</taxon>
        <taxon>Marasmiineae</taxon>
        <taxon>Omphalotaceae</taxon>
        <taxon>Marasmiellus</taxon>
    </lineage>
</organism>
<comment type="subcellular location">
    <subcellularLocation>
        <location evidence="2">Membrane</location>
        <topology evidence="2">Single-pass membrane protein</topology>
    </subcellularLocation>
</comment>
<sequence length="204" mass="23515">MIPNFQSVQVFQVFISVLAVWIIKLCHSAYIRQKYWPPGPSGIPILGNALQLPIRLQHLQLAKWKETYGPIFSLNLAGQPAIVIGSHQVAIDLLNKRADIYSDRPRLIVTGEYLTGRMHFAFINYGKPCVVFQKSNWGPGTCNVSIRWLKFRRPAQEFLNVRMVKTYRPLQEYEAMSLVSDMLQDPQNWERNLFRSVQFVHLGG</sequence>
<dbReference type="InterPro" id="IPR001128">
    <property type="entry name" value="Cyt_P450"/>
</dbReference>
<keyword evidence="8" id="KW-0560">Oxidoreductase</keyword>